<dbReference type="InterPro" id="IPR012902">
    <property type="entry name" value="N_methyl_site"/>
</dbReference>
<dbReference type="SUPFAM" id="SSF54523">
    <property type="entry name" value="Pili subunits"/>
    <property type="match status" value="1"/>
</dbReference>
<keyword evidence="7" id="KW-0812">Transmembrane</keyword>
<proteinExistence type="inferred from homology"/>
<evidence type="ECO:0000256" key="2">
    <source>
        <dbReference type="ARBA" id="ARBA00011156"/>
    </source>
</evidence>
<dbReference type="PROSITE" id="PS00409">
    <property type="entry name" value="PROKAR_NTER_METHYL"/>
    <property type="match status" value="1"/>
</dbReference>
<keyword evidence="3" id="KW-0488">Methylation</keyword>
<evidence type="ECO:0000313" key="10">
    <source>
        <dbReference type="EMBL" id="PBJ87363.1"/>
    </source>
</evidence>
<name>A0A0Y6S569_NEIME</name>
<accession>A0A0Y6S569</accession>
<gene>
    <name evidence="9" type="primary">pilE_1</name>
    <name evidence="8" type="synonym">pilE2</name>
    <name evidence="10" type="ORF">CNQ34_05240</name>
    <name evidence="8" type="ORF">DE8555_0208</name>
    <name evidence="9" type="ORF">ERS514851_00384</name>
</gene>
<dbReference type="NCBIfam" id="TIGR02532">
    <property type="entry name" value="IV_pilin_GFxxxE"/>
    <property type="match status" value="1"/>
</dbReference>
<dbReference type="RefSeq" id="WP_002220239.1">
    <property type="nucleotide sequence ID" value="NZ_CP009418.1"/>
</dbReference>
<evidence type="ECO:0000256" key="7">
    <source>
        <dbReference type="SAM" id="Phobius"/>
    </source>
</evidence>
<dbReference type="Gene3D" id="3.30.700.10">
    <property type="entry name" value="Glycoprotein, Type 4 Pilin"/>
    <property type="match status" value="1"/>
</dbReference>
<dbReference type="InterPro" id="IPR045584">
    <property type="entry name" value="Pilin-like"/>
</dbReference>
<dbReference type="GO" id="GO:0009289">
    <property type="term" value="C:pilus"/>
    <property type="evidence" value="ECO:0007669"/>
    <property type="project" value="InterPro"/>
</dbReference>
<keyword evidence="4" id="KW-0130">Cell adhesion</keyword>
<sequence length="148" mass="15649">MKAIQKGFTLIELMIVIAIVGILAAVALPAYQDYTARAQMSEALTLAEGQKSAVVEYYSDNGTFPNSNTSAGIAASNEIKGKYVASVKVEGNASVASITATMNSSNVNKDIKGKTLVLVGKQNSGSFSWECKKGSVDEKFLPSTCRTK</sequence>
<protein>
    <submittedName>
        <fullName evidence="9">Class II pilin PilE</fullName>
    </submittedName>
    <submittedName>
        <fullName evidence="8">Fimbrial protein P9-2</fullName>
    </submittedName>
    <submittedName>
        <fullName evidence="10">Prepilin-type cleavage/methylation domain-containing protein</fullName>
    </submittedName>
</protein>
<reference evidence="9 11" key="2">
    <citation type="submission" date="2016-02" db="EMBL/GenBank/DDBJ databases">
        <authorList>
            <consortium name="Pathogen Informatics"/>
        </authorList>
    </citation>
    <scope>NUCLEOTIDE SEQUENCE [LARGE SCALE GENOMIC DNA]</scope>
    <source>
        <strain evidence="9 11">2842STDY5881531</strain>
    </source>
</reference>
<dbReference type="AlphaFoldDB" id="A0A0Y6S569"/>
<dbReference type="PANTHER" id="PTHR30093">
    <property type="entry name" value="GENERAL SECRETION PATHWAY PROTEIN G"/>
    <property type="match status" value="1"/>
</dbReference>
<evidence type="ECO:0000256" key="3">
    <source>
        <dbReference type="ARBA" id="ARBA00022481"/>
    </source>
</evidence>
<reference evidence="10" key="4">
    <citation type="submission" date="2017-09" db="EMBL/GenBank/DDBJ databases">
        <authorList>
            <person name="Kretz C."/>
            <person name="Retchless A."/>
            <person name="Wang X."/>
        </authorList>
    </citation>
    <scope>NUCLEOTIDE SEQUENCE</scope>
    <source>
        <strain evidence="10">M26503</strain>
    </source>
</reference>
<dbReference type="EMBL" id="CP012393">
    <property type="protein sequence ID" value="ANW90779.1"/>
    <property type="molecule type" value="Genomic_DNA"/>
</dbReference>
<evidence type="ECO:0000256" key="4">
    <source>
        <dbReference type="ARBA" id="ARBA00022889"/>
    </source>
</evidence>
<evidence type="ECO:0000313" key="13">
    <source>
        <dbReference type="Proteomes" id="UP000217930"/>
    </source>
</evidence>
<dbReference type="Proteomes" id="UP000092966">
    <property type="component" value="Chromosome"/>
</dbReference>
<keyword evidence="7" id="KW-1133">Transmembrane helix</keyword>
<evidence type="ECO:0000313" key="12">
    <source>
        <dbReference type="Proteomes" id="UP000092966"/>
    </source>
</evidence>
<comment type="similarity">
    <text evidence="1 6">Belongs to the N-Me-Phe pilin family.</text>
</comment>
<comment type="subunit">
    <text evidence="2">The pili are polar flexible filaments of about 5.4 nanometers diameter and 2.5 micrometers average length; they consist of only a single polypeptide chain arranged in a helical configuration of five subunits per turn in the assembled pilus.</text>
</comment>
<dbReference type="EMBL" id="FFEF01000002">
    <property type="protein sequence ID" value="CWT77031.1"/>
    <property type="molecule type" value="Genomic_DNA"/>
</dbReference>
<feature type="transmembrane region" description="Helical" evidence="7">
    <location>
        <begin position="7"/>
        <end position="31"/>
    </location>
</feature>
<dbReference type="GO" id="GO:0007155">
    <property type="term" value="P:cell adhesion"/>
    <property type="evidence" value="ECO:0007669"/>
    <property type="project" value="UniProtKB-KW"/>
</dbReference>
<evidence type="ECO:0000256" key="6">
    <source>
        <dbReference type="RuleBase" id="RU000389"/>
    </source>
</evidence>
<keyword evidence="7" id="KW-0472">Membrane</keyword>
<dbReference type="Proteomes" id="UP000217930">
    <property type="component" value="Unassembled WGS sequence"/>
</dbReference>
<evidence type="ECO:0000256" key="5">
    <source>
        <dbReference type="ARBA" id="ARBA00023157"/>
    </source>
</evidence>
<evidence type="ECO:0000313" key="11">
    <source>
        <dbReference type="Proteomes" id="UP000069876"/>
    </source>
</evidence>
<evidence type="ECO:0000256" key="1">
    <source>
        <dbReference type="ARBA" id="ARBA00005233"/>
    </source>
</evidence>
<dbReference type="InterPro" id="IPR001082">
    <property type="entry name" value="Pilin"/>
</dbReference>
<dbReference type="EMBL" id="NTLY01000002">
    <property type="protein sequence ID" value="PBJ87363.1"/>
    <property type="molecule type" value="Genomic_DNA"/>
</dbReference>
<dbReference type="Proteomes" id="UP000069876">
    <property type="component" value="Unassembled WGS sequence"/>
</dbReference>
<reference evidence="8 12" key="1">
    <citation type="submission" date="2015-07" db="EMBL/GenBank/DDBJ databases">
        <title>Comparative genome sequencing reveals within-host evolution of Neisseria meningitidis during.</title>
        <authorList>
            <person name="Klughammer J."/>
            <person name="Dittrich M."/>
            <person name="Mueller T."/>
            <person name="Blom J."/>
            <person name="Goesmann A."/>
            <person name="Vogel U."/>
            <person name="Frosch M."/>
            <person name="Bock C."/>
            <person name="Schoen C."/>
        </authorList>
    </citation>
    <scope>NUCLEOTIDE SEQUENCE [LARGE SCALE GENOMIC DNA]</scope>
    <source>
        <strain evidence="8 12">DE8555</strain>
    </source>
</reference>
<dbReference type="Pfam" id="PF00114">
    <property type="entry name" value="Pilin"/>
    <property type="match status" value="1"/>
</dbReference>
<keyword evidence="6" id="KW-0281">Fimbrium</keyword>
<dbReference type="PANTHER" id="PTHR30093:SF34">
    <property type="entry name" value="PREPILIN PEPTIDASE-DEPENDENT PROTEIN D"/>
    <property type="match status" value="1"/>
</dbReference>
<dbReference type="Pfam" id="PF07963">
    <property type="entry name" value="N_methyl"/>
    <property type="match status" value="1"/>
</dbReference>
<reference evidence="10 13" key="3">
    <citation type="journal article" date="2017" name="Clin. Infect. Dis.">
        <title>Increased Risk for Meningococcal Disease among Men who have Sex with Men in the United States, 2012-2015.</title>
        <authorList>
            <person name="Folaranmi T.A."/>
            <person name="Kretz C.B."/>
            <person name="Kamiya H."/>
            <person name="MacNeil J.R."/>
            <person name="Whaley M.J."/>
            <person name="Blain A."/>
            <person name="Antwi M."/>
            <person name="Dorsinville M."/>
            <person name="Pacilli M."/>
            <person name="Smith S."/>
            <person name="Civen R."/>
            <person name="Ngo V."/>
            <person name="Winter K."/>
            <person name="Harriman K."/>
            <person name="Wang X."/>
            <person name="Bowen V.B."/>
            <person name="Patel M."/>
            <person name="Martin S."/>
            <person name="Misegades L."/>
            <person name="Meyer S.A."/>
        </authorList>
    </citation>
    <scope>NUCLEOTIDE SEQUENCE [LARGE SCALE GENOMIC DNA]</scope>
    <source>
        <strain evidence="10 13">M26503</strain>
    </source>
</reference>
<organism evidence="9 11">
    <name type="scientific">Neisseria meningitidis</name>
    <dbReference type="NCBI Taxonomy" id="487"/>
    <lineage>
        <taxon>Bacteria</taxon>
        <taxon>Pseudomonadati</taxon>
        <taxon>Pseudomonadota</taxon>
        <taxon>Betaproteobacteria</taxon>
        <taxon>Neisseriales</taxon>
        <taxon>Neisseriaceae</taxon>
        <taxon>Neisseria</taxon>
    </lineage>
</organism>
<evidence type="ECO:0000313" key="9">
    <source>
        <dbReference type="EMBL" id="CWT77031.1"/>
    </source>
</evidence>
<evidence type="ECO:0000313" key="8">
    <source>
        <dbReference type="EMBL" id="ANW90779.1"/>
    </source>
</evidence>
<keyword evidence="5" id="KW-1015">Disulfide bond</keyword>